<dbReference type="GO" id="GO:0005886">
    <property type="term" value="C:plasma membrane"/>
    <property type="evidence" value="ECO:0007669"/>
    <property type="project" value="UniProtKB-SubCell"/>
</dbReference>
<proteinExistence type="predicted"/>
<keyword evidence="3 12" id="KW-0812">Transmembrane</keyword>
<protein>
    <submittedName>
        <fullName evidence="15">PCDHD2</fullName>
    </submittedName>
</protein>
<dbReference type="PANTHER" id="PTHR24028:SF146">
    <property type="entry name" value="CADHERIN 96CB, ISOFORM D-RELATED"/>
    <property type="match status" value="1"/>
</dbReference>
<dbReference type="Gene3D" id="2.60.40.60">
    <property type="entry name" value="Cadherins"/>
    <property type="match status" value="6"/>
</dbReference>
<feature type="domain" description="Cadherin" evidence="14">
    <location>
        <begin position="463"/>
        <end position="567"/>
    </location>
</feature>
<dbReference type="InterPro" id="IPR015919">
    <property type="entry name" value="Cadherin-like_sf"/>
</dbReference>
<evidence type="ECO:0000256" key="4">
    <source>
        <dbReference type="ARBA" id="ARBA00022729"/>
    </source>
</evidence>
<dbReference type="SMART" id="SM00112">
    <property type="entry name" value="CA"/>
    <property type="match status" value="6"/>
</dbReference>
<evidence type="ECO:0000259" key="14">
    <source>
        <dbReference type="PROSITE" id="PS50268"/>
    </source>
</evidence>
<dbReference type="CDD" id="cd11304">
    <property type="entry name" value="Cadherin_repeat"/>
    <property type="match status" value="6"/>
</dbReference>
<dbReference type="PROSITE" id="PS00232">
    <property type="entry name" value="CADHERIN_1"/>
    <property type="match status" value="2"/>
</dbReference>
<gene>
    <name evidence="15" type="ORF">SPHA_22217</name>
</gene>
<evidence type="ECO:0000256" key="6">
    <source>
        <dbReference type="ARBA" id="ARBA00022837"/>
    </source>
</evidence>
<feature type="signal peptide" evidence="13">
    <location>
        <begin position="1"/>
        <end position="17"/>
    </location>
</feature>
<dbReference type="Pfam" id="PF00028">
    <property type="entry name" value="Cadherin"/>
    <property type="match status" value="5"/>
</dbReference>
<dbReference type="PRINTS" id="PR00205">
    <property type="entry name" value="CADHERIN"/>
</dbReference>
<keyword evidence="6 11" id="KW-0106">Calcium</keyword>
<comment type="caution">
    <text evidence="15">The sequence shown here is derived from an EMBL/GenBank/DDBJ whole genome shotgun (WGS) entry which is preliminary data.</text>
</comment>
<dbReference type="GO" id="GO:0005509">
    <property type="term" value="F:calcium ion binding"/>
    <property type="evidence" value="ECO:0007669"/>
    <property type="project" value="UniProtKB-UniRule"/>
</dbReference>
<dbReference type="OrthoDB" id="6252479at2759"/>
<feature type="domain" description="Cadherin" evidence="14">
    <location>
        <begin position="359"/>
        <end position="462"/>
    </location>
</feature>
<dbReference type="FunFam" id="2.60.40.60:FF:000134">
    <property type="entry name" value="protocadherin Fat 4"/>
    <property type="match status" value="1"/>
</dbReference>
<dbReference type="FunFam" id="2.60.40.60:FF:000007">
    <property type="entry name" value="Protocadherin alpha 2"/>
    <property type="match status" value="1"/>
</dbReference>
<feature type="chain" id="PRO_5032989925" evidence="13">
    <location>
        <begin position="18"/>
        <end position="822"/>
    </location>
</feature>
<dbReference type="Pfam" id="PF08266">
    <property type="entry name" value="Cadherin_2"/>
    <property type="match status" value="1"/>
</dbReference>
<dbReference type="FunFam" id="2.60.40.60:FF:000020">
    <property type="entry name" value="Dachsous cadherin-related 1b"/>
    <property type="match status" value="1"/>
</dbReference>
<comment type="subcellular location">
    <subcellularLocation>
        <location evidence="1">Cell membrane</location>
        <topology evidence="1">Single-pass type I membrane protein</topology>
    </subcellularLocation>
</comment>
<keyword evidence="7" id="KW-0130">Cell adhesion</keyword>
<evidence type="ECO:0000313" key="16">
    <source>
        <dbReference type="Proteomes" id="UP000597762"/>
    </source>
</evidence>
<organism evidence="15 16">
    <name type="scientific">Acanthosepion pharaonis</name>
    <name type="common">Pharaoh cuttlefish</name>
    <name type="synonym">Sepia pharaonis</name>
    <dbReference type="NCBI Taxonomy" id="158019"/>
    <lineage>
        <taxon>Eukaryota</taxon>
        <taxon>Metazoa</taxon>
        <taxon>Spiralia</taxon>
        <taxon>Lophotrochozoa</taxon>
        <taxon>Mollusca</taxon>
        <taxon>Cephalopoda</taxon>
        <taxon>Coleoidea</taxon>
        <taxon>Decapodiformes</taxon>
        <taxon>Sepiida</taxon>
        <taxon>Sepiina</taxon>
        <taxon>Sepiidae</taxon>
        <taxon>Acanthosepion</taxon>
    </lineage>
</organism>
<dbReference type="InterPro" id="IPR002126">
    <property type="entry name" value="Cadherin-like_dom"/>
</dbReference>
<dbReference type="InterPro" id="IPR013164">
    <property type="entry name" value="Cadherin_N"/>
</dbReference>
<evidence type="ECO:0000256" key="2">
    <source>
        <dbReference type="ARBA" id="ARBA00022475"/>
    </source>
</evidence>
<feature type="domain" description="Cadherin" evidence="14">
    <location>
        <begin position="24"/>
        <end position="132"/>
    </location>
</feature>
<evidence type="ECO:0000256" key="1">
    <source>
        <dbReference type="ARBA" id="ARBA00004251"/>
    </source>
</evidence>
<dbReference type="InterPro" id="IPR020894">
    <property type="entry name" value="Cadherin_CS"/>
</dbReference>
<dbReference type="EMBL" id="CAHIKZ030000819">
    <property type="protein sequence ID" value="CAE1240267.1"/>
    <property type="molecule type" value="Genomic_DNA"/>
</dbReference>
<name>A0A812BQS3_ACAPH</name>
<evidence type="ECO:0000313" key="15">
    <source>
        <dbReference type="EMBL" id="CAE1240267.1"/>
    </source>
</evidence>
<evidence type="ECO:0000256" key="8">
    <source>
        <dbReference type="ARBA" id="ARBA00022989"/>
    </source>
</evidence>
<feature type="transmembrane region" description="Helical" evidence="12">
    <location>
        <begin position="690"/>
        <end position="714"/>
    </location>
</feature>
<reference evidence="15" key="1">
    <citation type="submission" date="2021-01" db="EMBL/GenBank/DDBJ databases">
        <authorList>
            <person name="Li R."/>
            <person name="Bekaert M."/>
        </authorList>
    </citation>
    <scope>NUCLEOTIDE SEQUENCE</scope>
    <source>
        <strain evidence="15">Farmed</strain>
    </source>
</reference>
<keyword evidence="8 12" id="KW-1133">Transmembrane helix</keyword>
<feature type="domain" description="Cadherin" evidence="14">
    <location>
        <begin position="133"/>
        <end position="244"/>
    </location>
</feature>
<evidence type="ECO:0000256" key="12">
    <source>
        <dbReference type="SAM" id="Phobius"/>
    </source>
</evidence>
<sequence length="822" mass="91384">MSLSACLLLFTLDLCLGVDLTYYVDEGMNPGTLVGDIADDSHVKDSVSPNDHSLITFSQLQHGKLNSDQLFRVSKKTGKLYTTRTLDADTMCEYNEECFKTVDVAVKKATSFIKILEIKVIIRDVNDHPPEFPDKKVTIHFSERDGKGTKISIPNAIDKDVGALNSQINYQLNENTYEPFTLSISNRVNGKSKLAIRLEERLDREVKDSYIIQVIAEDRGSPPKQSILDVHIIVKDENDNSPTFSQNMFNVSVKNENYGSAPMLILSAADLDSGKNGKVMYHFSRDTSSVAKNHFQINRETGEIYLQKKFAAGQKMTYKLYVEATDGGNPPLSSIAMVLVNVINQQNNAPTIDVNFISASSGNTVTISEDIKVGSFIAFMKVTDHDAGQNGEVNCILHHEKFQLQNLGIKKYKISVKNSVNRESEDHYEVTIICQDKGSPPLHSESKFSIQVVDVNDVQPQFSREAFHFVVHENQESEFPIGSIHATDPDLGPRGKLSYSLLSHGKQILPFVISDEGLILTSESLDHEFQDFYKFQVFVKDNGIPPLNNTVNVTIDVRDKNDNAPYFTFPSVNPFSMDIVYYPHHNNNITLVKASDRDSRENAFLKYELISGNEKQLFMINRYTGLLTFSRVVSQHDAGSYELEFMVKDSGTPVMSATTTLFLTLTVSNQSFEVVNHIHMNADDMIDLNLTIIIVMVAVTISVSSVIFITLCILRCTDQRNVLGARGGHLAGKCVAEKQHLTTRGSIPVALTTDTGLTRSPQLAGSRIEPHSSDMSCNQLKGSITDINKLGHQWINQHCGQVVDGTGQVSVGTMASTFFLFS</sequence>
<keyword evidence="9 12" id="KW-0472">Membrane</keyword>
<dbReference type="PANTHER" id="PTHR24028">
    <property type="entry name" value="CADHERIN-87A"/>
    <property type="match status" value="1"/>
</dbReference>
<dbReference type="Proteomes" id="UP000597762">
    <property type="component" value="Unassembled WGS sequence"/>
</dbReference>
<dbReference type="FunFam" id="2.60.40.60:FF:000002">
    <property type="entry name" value="Protocadherin alpha 2"/>
    <property type="match status" value="1"/>
</dbReference>
<evidence type="ECO:0000256" key="13">
    <source>
        <dbReference type="SAM" id="SignalP"/>
    </source>
</evidence>
<evidence type="ECO:0000256" key="5">
    <source>
        <dbReference type="ARBA" id="ARBA00022737"/>
    </source>
</evidence>
<keyword evidence="16" id="KW-1185">Reference proteome</keyword>
<evidence type="ECO:0000256" key="11">
    <source>
        <dbReference type="PROSITE-ProRule" id="PRU00043"/>
    </source>
</evidence>
<dbReference type="AlphaFoldDB" id="A0A812BQS3"/>
<dbReference type="InterPro" id="IPR050174">
    <property type="entry name" value="Protocadherin/Cadherin-CA"/>
</dbReference>
<evidence type="ECO:0000256" key="10">
    <source>
        <dbReference type="ARBA" id="ARBA00023180"/>
    </source>
</evidence>
<accession>A0A812BQS3</accession>
<keyword evidence="4 13" id="KW-0732">Signal</keyword>
<evidence type="ECO:0000256" key="3">
    <source>
        <dbReference type="ARBA" id="ARBA00022692"/>
    </source>
</evidence>
<feature type="domain" description="Cadherin" evidence="14">
    <location>
        <begin position="589"/>
        <end position="675"/>
    </location>
</feature>
<dbReference type="SUPFAM" id="SSF49313">
    <property type="entry name" value="Cadherin-like"/>
    <property type="match status" value="6"/>
</dbReference>
<keyword evidence="2" id="KW-1003">Cell membrane</keyword>
<dbReference type="PROSITE" id="PS50268">
    <property type="entry name" value="CADHERIN_2"/>
    <property type="match status" value="6"/>
</dbReference>
<evidence type="ECO:0000256" key="7">
    <source>
        <dbReference type="ARBA" id="ARBA00022889"/>
    </source>
</evidence>
<dbReference type="FunFam" id="2.60.40.60:FF:000004">
    <property type="entry name" value="Protocadherin 1 gamma 2"/>
    <property type="match status" value="1"/>
</dbReference>
<keyword evidence="10" id="KW-0325">Glycoprotein</keyword>
<evidence type="ECO:0000256" key="9">
    <source>
        <dbReference type="ARBA" id="ARBA00023136"/>
    </source>
</evidence>
<feature type="domain" description="Cadherin" evidence="14">
    <location>
        <begin position="245"/>
        <end position="352"/>
    </location>
</feature>
<keyword evidence="5" id="KW-0677">Repeat</keyword>
<dbReference type="GO" id="GO:0007156">
    <property type="term" value="P:homophilic cell adhesion via plasma membrane adhesion molecules"/>
    <property type="evidence" value="ECO:0007669"/>
    <property type="project" value="InterPro"/>
</dbReference>